<proteinExistence type="inferred from homology"/>
<protein>
    <submittedName>
        <fullName evidence="5">Protein SCO1/2</fullName>
    </submittedName>
</protein>
<dbReference type="Proteomes" id="UP000184305">
    <property type="component" value="Unassembled WGS sequence"/>
</dbReference>
<dbReference type="AlphaFoldDB" id="A0A1M7GA38"/>
<feature type="transmembrane region" description="Helical" evidence="4">
    <location>
        <begin position="17"/>
        <end position="38"/>
    </location>
</feature>
<dbReference type="STRING" id="1220495.SAMN05216288_3119"/>
<organism evidence="5 6">
    <name type="scientific">Phytopseudomonas punonensis</name>
    <dbReference type="NCBI Taxonomy" id="1220495"/>
    <lineage>
        <taxon>Bacteria</taxon>
        <taxon>Pseudomonadati</taxon>
        <taxon>Pseudomonadota</taxon>
        <taxon>Gammaproteobacteria</taxon>
        <taxon>Pseudomonadales</taxon>
        <taxon>Pseudomonadaceae</taxon>
        <taxon>Phytopseudomonas</taxon>
    </lineage>
</organism>
<accession>A0A1M7GA38</accession>
<keyword evidence="4" id="KW-0472">Membrane</keyword>
<dbReference type="EMBL" id="FRBQ01000003">
    <property type="protein sequence ID" value="SHM13111.1"/>
    <property type="molecule type" value="Genomic_DNA"/>
</dbReference>
<comment type="similarity">
    <text evidence="1">Belongs to the SCO1/2 family.</text>
</comment>
<dbReference type="GO" id="GO:0046872">
    <property type="term" value="F:metal ion binding"/>
    <property type="evidence" value="ECO:0007669"/>
    <property type="project" value="UniProtKB-KW"/>
</dbReference>
<feature type="binding site" evidence="2">
    <location>
        <position position="174"/>
    </location>
    <ligand>
        <name>Cu cation</name>
        <dbReference type="ChEBI" id="CHEBI:23378"/>
    </ligand>
</feature>
<keyword evidence="4" id="KW-0812">Transmembrane</keyword>
<keyword evidence="6" id="KW-1185">Reference proteome</keyword>
<evidence type="ECO:0000313" key="6">
    <source>
        <dbReference type="Proteomes" id="UP000184305"/>
    </source>
</evidence>
<sequence>MALPAADEEAARVKRTLIASAIGILLLLAALPLSYQLWPARTPVAAALQPGEQIGGPFELINEQGQAVSEQTFAGRWLLMFFGFTRCADICPTTLVQISKVLDGLGEQGDQVQPLFISLDPERDTPQVLAAYTTFFDDRILGLTGSAAQIRQVADAYAVYFRKVPMGDTYMLDHTGAIYLMNPDGELAGLISLQMTAAQAVQEISRAMADARDG</sequence>
<dbReference type="PANTHER" id="PTHR12151">
    <property type="entry name" value="ELECTRON TRANSPORT PROTIN SCO1/SENC FAMILY MEMBER"/>
    <property type="match status" value="1"/>
</dbReference>
<feature type="binding site" evidence="2">
    <location>
        <position position="87"/>
    </location>
    <ligand>
        <name>Cu cation</name>
        <dbReference type="ChEBI" id="CHEBI:23378"/>
    </ligand>
</feature>
<keyword evidence="2" id="KW-0186">Copper</keyword>
<feature type="disulfide bond" description="Redox-active" evidence="3">
    <location>
        <begin position="87"/>
        <end position="91"/>
    </location>
</feature>
<evidence type="ECO:0000256" key="4">
    <source>
        <dbReference type="SAM" id="Phobius"/>
    </source>
</evidence>
<dbReference type="InterPro" id="IPR003782">
    <property type="entry name" value="SCO1/SenC"/>
</dbReference>
<dbReference type="PANTHER" id="PTHR12151:SF25">
    <property type="entry name" value="LINALOOL DEHYDRATASE_ISOMERASE DOMAIN-CONTAINING PROTEIN"/>
    <property type="match status" value="1"/>
</dbReference>
<evidence type="ECO:0000313" key="5">
    <source>
        <dbReference type="EMBL" id="SHM13111.1"/>
    </source>
</evidence>
<gene>
    <name evidence="5" type="ORF">SAMN05216288_3119</name>
</gene>
<keyword evidence="2" id="KW-0479">Metal-binding</keyword>
<evidence type="ECO:0000256" key="2">
    <source>
        <dbReference type="PIRSR" id="PIRSR603782-1"/>
    </source>
</evidence>
<keyword evidence="4" id="KW-1133">Transmembrane helix</keyword>
<name>A0A1M7GA38_9GAMM</name>
<dbReference type="CDD" id="cd02968">
    <property type="entry name" value="SCO"/>
    <property type="match status" value="1"/>
</dbReference>
<dbReference type="FunFam" id="3.40.30.10:FF:000013">
    <property type="entry name" value="Blast:Protein SCO1 homolog, mitochondrial"/>
    <property type="match status" value="1"/>
</dbReference>
<dbReference type="Gene3D" id="3.40.30.10">
    <property type="entry name" value="Glutaredoxin"/>
    <property type="match status" value="1"/>
</dbReference>
<evidence type="ECO:0000256" key="1">
    <source>
        <dbReference type="ARBA" id="ARBA00010996"/>
    </source>
</evidence>
<feature type="binding site" evidence="2">
    <location>
        <position position="91"/>
    </location>
    <ligand>
        <name>Cu cation</name>
        <dbReference type="ChEBI" id="CHEBI:23378"/>
    </ligand>
</feature>
<evidence type="ECO:0000256" key="3">
    <source>
        <dbReference type="PIRSR" id="PIRSR603782-2"/>
    </source>
</evidence>
<dbReference type="SUPFAM" id="SSF52833">
    <property type="entry name" value="Thioredoxin-like"/>
    <property type="match status" value="1"/>
</dbReference>
<dbReference type="InterPro" id="IPR036249">
    <property type="entry name" value="Thioredoxin-like_sf"/>
</dbReference>
<keyword evidence="3" id="KW-1015">Disulfide bond</keyword>
<reference evidence="6" key="1">
    <citation type="submission" date="2016-11" db="EMBL/GenBank/DDBJ databases">
        <authorList>
            <person name="Varghese N."/>
            <person name="Submissions S."/>
        </authorList>
    </citation>
    <scope>NUCLEOTIDE SEQUENCE [LARGE SCALE GENOMIC DNA]</scope>
    <source>
        <strain evidence="6">CECT 8089</strain>
    </source>
</reference>
<dbReference type="Pfam" id="PF02630">
    <property type="entry name" value="SCO1-SenC"/>
    <property type="match status" value="1"/>
</dbReference>